<keyword evidence="4" id="KW-1185">Reference proteome</keyword>
<evidence type="ECO:0000313" key="4">
    <source>
        <dbReference type="Proteomes" id="UP000288012"/>
    </source>
</evidence>
<evidence type="ECO:0000256" key="1">
    <source>
        <dbReference type="SAM" id="SignalP"/>
    </source>
</evidence>
<protein>
    <submittedName>
        <fullName evidence="3">AsmA family protein</fullName>
    </submittedName>
</protein>
<dbReference type="PANTHER" id="PTHR30441:SF8">
    <property type="entry name" value="DUF748 DOMAIN-CONTAINING PROTEIN"/>
    <property type="match status" value="1"/>
</dbReference>
<evidence type="ECO:0000313" key="3">
    <source>
        <dbReference type="EMBL" id="RUQ79219.1"/>
    </source>
</evidence>
<evidence type="ECO:0000259" key="2">
    <source>
        <dbReference type="Pfam" id="PF05170"/>
    </source>
</evidence>
<dbReference type="GO" id="GO:0005886">
    <property type="term" value="C:plasma membrane"/>
    <property type="evidence" value="ECO:0007669"/>
    <property type="project" value="TreeGrafter"/>
</dbReference>
<reference evidence="3 4" key="1">
    <citation type="submission" date="2018-12" db="EMBL/GenBank/DDBJ databases">
        <title>Legionella sp,whole genome shotgun sequence.</title>
        <authorList>
            <person name="Wu H."/>
        </authorList>
    </citation>
    <scope>NUCLEOTIDE SEQUENCE [LARGE SCALE GENOMIC DNA]</scope>
    <source>
        <strain evidence="4">km714</strain>
    </source>
</reference>
<dbReference type="PROSITE" id="PS51257">
    <property type="entry name" value="PROKAR_LIPOPROTEIN"/>
    <property type="match status" value="1"/>
</dbReference>
<dbReference type="InterPro" id="IPR052894">
    <property type="entry name" value="AsmA-related"/>
</dbReference>
<proteinExistence type="predicted"/>
<comment type="caution">
    <text evidence="3">The sequence shown here is derived from an EMBL/GenBank/DDBJ whole genome shotgun (WGS) entry which is preliminary data.</text>
</comment>
<feature type="chain" id="PRO_5018663757" evidence="1">
    <location>
        <begin position="22"/>
        <end position="503"/>
    </location>
</feature>
<dbReference type="Pfam" id="PF05170">
    <property type="entry name" value="AsmA"/>
    <property type="match status" value="2"/>
</dbReference>
<dbReference type="EMBL" id="RZGR01000049">
    <property type="protein sequence ID" value="RUQ79219.1"/>
    <property type="molecule type" value="Genomic_DNA"/>
</dbReference>
<feature type="signal peptide" evidence="1">
    <location>
        <begin position="1"/>
        <end position="21"/>
    </location>
</feature>
<gene>
    <name evidence="3" type="ORF">EKM59_11240</name>
</gene>
<sequence length="503" mass="56312">MKLIKKTLISLFFLTTITACALWALTYTITPDEFKDLLNQKLAEFTEQPSHIEGNISWQLFPRPGLKISTVKIGGKQIENNYSLAIDNMLFNLQITLLLRGKLVFNELLMDGVTLNINPETRHTHVLNRAATSKAPNKTLPASFSIENFLLTRGQVVVSHPQNNLAVTDLQIGANQLNFQNKQFPVQLKGNLLLLSNTKESLKANINFKGRTQLTPAFFVEPLNTIQNAATHGQILIQDAQYKRLKIAKINANAILKTGTLRLNPLNLTLYNGESVGDLSFHIASKKFAVNQTATGIKSTPLSKALWGEQLIKGTMDFSIHATGTLPVHNLLDHVQASGHIMIRDGALCFVDIHQMVKDIPNTIHSILAAPKSNETLQKTYEGRTKFKLLSMHYDVKNNPLFNDSFLLQTEEMQINGKGRMNLKDRSIDNELSAKLIQPEPMMDKIQQILNGNLPLKLTGPIMQPLIVPNMQKISPLLTQFFLKQSIDKPLKQLKAEIMSLFT</sequence>
<feature type="domain" description="AsmA" evidence="2">
    <location>
        <begin position="235"/>
        <end position="372"/>
    </location>
</feature>
<dbReference type="AlphaFoldDB" id="A0A3S0V4D1"/>
<organism evidence="3 4">
    <name type="scientific">Legionella septentrionalis</name>
    <dbReference type="NCBI Taxonomy" id="2498109"/>
    <lineage>
        <taxon>Bacteria</taxon>
        <taxon>Pseudomonadati</taxon>
        <taxon>Pseudomonadota</taxon>
        <taxon>Gammaproteobacteria</taxon>
        <taxon>Legionellales</taxon>
        <taxon>Legionellaceae</taxon>
        <taxon>Legionella</taxon>
    </lineage>
</organism>
<dbReference type="InterPro" id="IPR007844">
    <property type="entry name" value="AsmA"/>
</dbReference>
<feature type="domain" description="AsmA" evidence="2">
    <location>
        <begin position="5"/>
        <end position="183"/>
    </location>
</feature>
<keyword evidence="1" id="KW-0732">Signal</keyword>
<dbReference type="Proteomes" id="UP000288012">
    <property type="component" value="Unassembled WGS sequence"/>
</dbReference>
<accession>A0A3S0V4D1</accession>
<dbReference type="RefSeq" id="WP_127111559.1">
    <property type="nucleotide sequence ID" value="NZ_RZGR01000049.1"/>
</dbReference>
<name>A0A3S0V4D1_9GAMM</name>
<dbReference type="GO" id="GO:0090313">
    <property type="term" value="P:regulation of protein targeting to membrane"/>
    <property type="evidence" value="ECO:0007669"/>
    <property type="project" value="TreeGrafter"/>
</dbReference>
<dbReference type="PANTHER" id="PTHR30441">
    <property type="entry name" value="DUF748 DOMAIN-CONTAINING PROTEIN"/>
    <property type="match status" value="1"/>
</dbReference>